<feature type="compositionally biased region" description="Basic residues" evidence="1">
    <location>
        <begin position="276"/>
        <end position="291"/>
    </location>
</feature>
<dbReference type="WBParaSite" id="jg6756">
    <property type="protein sequence ID" value="jg6756"/>
    <property type="gene ID" value="jg6756"/>
</dbReference>
<feature type="region of interest" description="Disordered" evidence="1">
    <location>
        <begin position="165"/>
        <end position="291"/>
    </location>
</feature>
<name>A0A915EHK4_9BILA</name>
<feature type="region of interest" description="Disordered" evidence="1">
    <location>
        <begin position="109"/>
        <end position="135"/>
    </location>
</feature>
<evidence type="ECO:0000256" key="1">
    <source>
        <dbReference type="SAM" id="MobiDB-lite"/>
    </source>
</evidence>
<dbReference type="AlphaFoldDB" id="A0A915EHK4"/>
<dbReference type="Proteomes" id="UP000887574">
    <property type="component" value="Unplaced"/>
</dbReference>
<organism evidence="2 3">
    <name type="scientific">Ditylenchus dipsaci</name>
    <dbReference type="NCBI Taxonomy" id="166011"/>
    <lineage>
        <taxon>Eukaryota</taxon>
        <taxon>Metazoa</taxon>
        <taxon>Ecdysozoa</taxon>
        <taxon>Nematoda</taxon>
        <taxon>Chromadorea</taxon>
        <taxon>Rhabditida</taxon>
        <taxon>Tylenchina</taxon>
        <taxon>Tylenchomorpha</taxon>
        <taxon>Sphaerularioidea</taxon>
        <taxon>Anguinidae</taxon>
        <taxon>Anguininae</taxon>
        <taxon>Ditylenchus</taxon>
    </lineage>
</organism>
<evidence type="ECO:0000313" key="2">
    <source>
        <dbReference type="Proteomes" id="UP000887574"/>
    </source>
</evidence>
<reference evidence="3" key="1">
    <citation type="submission" date="2022-11" db="UniProtKB">
        <authorList>
            <consortium name="WormBaseParasite"/>
        </authorList>
    </citation>
    <scope>IDENTIFICATION</scope>
</reference>
<sequence>MYKGLLAANETANKMNTAASNLSNTNPLNKRKRKYPSLGGAPYDDNINLLNVKAKLDNIRANKKQHPSEVNALYNQELARYLKMRKDANDKPVRVELVNGAKVITKASSPPLIFSPSNKNQTRNKRGLSKTSSLPAAPFTKNIASSDAKLLLPEDDKEELASIEARNKKKSDEAKAAQQKVDQENLLRQQAYNLTAKAEEKTKKENEKQEEIKKEAAKEEEEKKRQENARQEEFRKQEKEKRKQENAREEEMKREAAKAEEEKRRQEETRQEEFKNKKKKRKNKRMPDRKK</sequence>
<evidence type="ECO:0000313" key="3">
    <source>
        <dbReference type="WBParaSite" id="jg6756"/>
    </source>
</evidence>
<feature type="compositionally biased region" description="Basic and acidic residues" evidence="1">
    <location>
        <begin position="170"/>
        <end position="185"/>
    </location>
</feature>
<feature type="region of interest" description="Disordered" evidence="1">
    <location>
        <begin position="18"/>
        <end position="39"/>
    </location>
</feature>
<feature type="compositionally biased region" description="Basic and acidic residues" evidence="1">
    <location>
        <begin position="197"/>
        <end position="275"/>
    </location>
</feature>
<accession>A0A915EHK4</accession>
<proteinExistence type="predicted"/>
<keyword evidence="2" id="KW-1185">Reference proteome</keyword>
<feature type="compositionally biased region" description="Polar residues" evidence="1">
    <location>
        <begin position="18"/>
        <end position="28"/>
    </location>
</feature>
<protein>
    <submittedName>
        <fullName evidence="3">Uncharacterized protein</fullName>
    </submittedName>
</protein>